<evidence type="ECO:0000256" key="4">
    <source>
        <dbReference type="ARBA" id="ARBA00022723"/>
    </source>
</evidence>
<evidence type="ECO:0000313" key="10">
    <source>
        <dbReference type="Proteomes" id="UP000270185"/>
    </source>
</evidence>
<dbReference type="KEGG" id="ccas:EIB73_04385"/>
<keyword evidence="6 9" id="KW-0560">Oxidoreductase</keyword>
<comment type="catalytic activity">
    <reaction evidence="7">
        <text>L-methionyl-[protein] + [thioredoxin]-disulfide + H2O = L-methionyl-(R)-S-oxide-[protein] + [thioredoxin]-dithiol</text>
        <dbReference type="Rhea" id="RHEA:24164"/>
        <dbReference type="Rhea" id="RHEA-COMP:10698"/>
        <dbReference type="Rhea" id="RHEA-COMP:10700"/>
        <dbReference type="Rhea" id="RHEA-COMP:12313"/>
        <dbReference type="Rhea" id="RHEA-COMP:12314"/>
        <dbReference type="ChEBI" id="CHEBI:15377"/>
        <dbReference type="ChEBI" id="CHEBI:16044"/>
        <dbReference type="ChEBI" id="CHEBI:29950"/>
        <dbReference type="ChEBI" id="CHEBI:45764"/>
        <dbReference type="ChEBI" id="CHEBI:50058"/>
        <dbReference type="EC" id="1.8.4.12"/>
    </reaction>
</comment>
<dbReference type="PROSITE" id="PS51790">
    <property type="entry name" value="MSRB"/>
    <property type="match status" value="1"/>
</dbReference>
<feature type="domain" description="MsrB" evidence="8">
    <location>
        <begin position="51"/>
        <end position="173"/>
    </location>
</feature>
<dbReference type="EMBL" id="CP034159">
    <property type="protein sequence ID" value="AZI32468.1"/>
    <property type="molecule type" value="Genomic_DNA"/>
</dbReference>
<dbReference type="PANTHER" id="PTHR10173:SF52">
    <property type="entry name" value="METHIONINE-R-SULFOXIDE REDUCTASE B1"/>
    <property type="match status" value="1"/>
</dbReference>
<evidence type="ECO:0000256" key="6">
    <source>
        <dbReference type="ARBA" id="ARBA00023002"/>
    </source>
</evidence>
<accession>A0A3G8XIB4</accession>
<dbReference type="GO" id="GO:0005737">
    <property type="term" value="C:cytoplasm"/>
    <property type="evidence" value="ECO:0007669"/>
    <property type="project" value="TreeGrafter"/>
</dbReference>
<dbReference type="PANTHER" id="PTHR10173">
    <property type="entry name" value="METHIONINE SULFOXIDE REDUCTASE"/>
    <property type="match status" value="1"/>
</dbReference>
<evidence type="ECO:0000259" key="8">
    <source>
        <dbReference type="PROSITE" id="PS51790"/>
    </source>
</evidence>
<dbReference type="GO" id="GO:0030091">
    <property type="term" value="P:protein repair"/>
    <property type="evidence" value="ECO:0007669"/>
    <property type="project" value="InterPro"/>
</dbReference>
<dbReference type="OrthoDB" id="4174719at2"/>
<dbReference type="Gene3D" id="2.170.150.20">
    <property type="entry name" value="Peptide methionine sulfoxide reductase"/>
    <property type="match status" value="1"/>
</dbReference>
<dbReference type="AlphaFoldDB" id="A0A3G8XIB4"/>
<evidence type="ECO:0000256" key="3">
    <source>
        <dbReference type="ARBA" id="ARBA00012499"/>
    </source>
</evidence>
<gene>
    <name evidence="9" type="primary">msrB</name>
    <name evidence="9" type="ORF">EIB73_04385</name>
</gene>
<reference evidence="10" key="1">
    <citation type="submission" date="2018-11" db="EMBL/GenBank/DDBJ databases">
        <title>Proposal to divide the Flavobacteriaceae and reorganize its genera based on Amino Acid Identity values calculated from whole genome sequences.</title>
        <authorList>
            <person name="Nicholson A.C."/>
            <person name="Gulvik C.A."/>
            <person name="Whitney A.M."/>
            <person name="Humrighouse B.W."/>
            <person name="Bell M."/>
            <person name="Holmes B."/>
            <person name="Steigerwalt A.G."/>
            <person name="Villarma A."/>
            <person name="Sheth M."/>
            <person name="Batra D."/>
            <person name="Pryor J."/>
            <person name="Bernardet J.-F."/>
            <person name="Hugo C."/>
            <person name="Kampfer P."/>
            <person name="Newman J.D."/>
            <person name="McQuiston J.R."/>
        </authorList>
    </citation>
    <scope>NUCLEOTIDE SEQUENCE [LARGE SCALE GENOMIC DNA]</scope>
    <source>
        <strain evidence="10">G0081</strain>
    </source>
</reference>
<comment type="similarity">
    <text evidence="2">Belongs to the MsrB Met sulfoxide reductase family.</text>
</comment>
<dbReference type="GO" id="GO:0033743">
    <property type="term" value="F:peptide-methionine (R)-S-oxide reductase activity"/>
    <property type="evidence" value="ECO:0007669"/>
    <property type="project" value="UniProtKB-EC"/>
</dbReference>
<dbReference type="InterPro" id="IPR002579">
    <property type="entry name" value="Met_Sox_Rdtase_MsrB_dom"/>
</dbReference>
<organism evidence="9 10">
    <name type="scientific">Kaistella carnis</name>
    <dbReference type="NCBI Taxonomy" id="1241979"/>
    <lineage>
        <taxon>Bacteria</taxon>
        <taxon>Pseudomonadati</taxon>
        <taxon>Bacteroidota</taxon>
        <taxon>Flavobacteriia</taxon>
        <taxon>Flavobacteriales</taxon>
        <taxon>Weeksellaceae</taxon>
        <taxon>Chryseobacterium group</taxon>
        <taxon>Kaistella</taxon>
    </lineage>
</organism>
<dbReference type="Proteomes" id="UP000270185">
    <property type="component" value="Chromosome"/>
</dbReference>
<evidence type="ECO:0000256" key="1">
    <source>
        <dbReference type="ARBA" id="ARBA00001947"/>
    </source>
</evidence>
<evidence type="ECO:0000313" key="9">
    <source>
        <dbReference type="EMBL" id="AZI32468.1"/>
    </source>
</evidence>
<evidence type="ECO:0000256" key="5">
    <source>
        <dbReference type="ARBA" id="ARBA00022833"/>
    </source>
</evidence>
<name>A0A3G8XIB4_9FLAO</name>
<comment type="cofactor">
    <cofactor evidence="1">
        <name>Zn(2+)</name>
        <dbReference type="ChEBI" id="CHEBI:29105"/>
    </cofactor>
</comment>
<dbReference type="EC" id="1.8.4.12" evidence="3"/>
<proteinExistence type="inferred from homology"/>
<dbReference type="InterPro" id="IPR011057">
    <property type="entry name" value="Mss4-like_sf"/>
</dbReference>
<sequence length="178" mass="19835">MKNLIKISVVLALGTCASGKMEAQRTQTVNGKNVVNPYYSRTNTNALKLPDATWKKVLNANLYSVARKGDTEMAFTGKYNDFDGIGTYYCGSCGNALFKSDAKFSSTCGWPSFFETIRPKSVIYRKDTSYNMERTEVLCGRCEAHLGHVFDDGPKPTKKRFCMNSIALEFEAMAKISK</sequence>
<keyword evidence="4" id="KW-0479">Metal-binding</keyword>
<keyword evidence="10" id="KW-1185">Reference proteome</keyword>
<dbReference type="GO" id="GO:0046872">
    <property type="term" value="F:metal ion binding"/>
    <property type="evidence" value="ECO:0007669"/>
    <property type="project" value="UniProtKB-KW"/>
</dbReference>
<dbReference type="Pfam" id="PF01641">
    <property type="entry name" value="SelR"/>
    <property type="match status" value="1"/>
</dbReference>
<dbReference type="RefSeq" id="WP_125022996.1">
    <property type="nucleotide sequence ID" value="NZ_CP034159.1"/>
</dbReference>
<protein>
    <recommendedName>
        <fullName evidence="3">peptide-methionine (R)-S-oxide reductase</fullName>
        <ecNumber evidence="3">1.8.4.12</ecNumber>
    </recommendedName>
</protein>
<dbReference type="InterPro" id="IPR028427">
    <property type="entry name" value="Met_Sox_Rdtase_MsrB"/>
</dbReference>
<dbReference type="NCBIfam" id="TIGR00357">
    <property type="entry name" value="peptide-methionine (R)-S-oxide reductase MsrB"/>
    <property type="match status" value="1"/>
</dbReference>
<evidence type="ECO:0000256" key="7">
    <source>
        <dbReference type="ARBA" id="ARBA00048488"/>
    </source>
</evidence>
<keyword evidence="5" id="KW-0862">Zinc</keyword>
<dbReference type="GO" id="GO:0006979">
    <property type="term" value="P:response to oxidative stress"/>
    <property type="evidence" value="ECO:0007669"/>
    <property type="project" value="InterPro"/>
</dbReference>
<dbReference type="FunFam" id="2.170.150.20:FF:000001">
    <property type="entry name" value="Peptide methionine sulfoxide reductase MsrB"/>
    <property type="match status" value="1"/>
</dbReference>
<evidence type="ECO:0000256" key="2">
    <source>
        <dbReference type="ARBA" id="ARBA00007174"/>
    </source>
</evidence>
<dbReference type="SUPFAM" id="SSF51316">
    <property type="entry name" value="Mss4-like"/>
    <property type="match status" value="1"/>
</dbReference>